<protein>
    <recommendedName>
        <fullName evidence="4">Outer membrane protein beta-barrel domain-containing protein</fullName>
    </recommendedName>
</protein>
<comment type="caution">
    <text evidence="2">The sequence shown here is derived from an EMBL/GenBank/DDBJ whole genome shotgun (WGS) entry which is preliminary data.</text>
</comment>
<reference evidence="2 3" key="2">
    <citation type="journal article" date="2015" name="PLoS ONE">
        <title>Whole-Genome Optical Mapping and Finished Genome Sequence of Sphingobacterium deserti sp. nov., a New Species Isolated from the Western Desert of China.</title>
        <authorList>
            <person name="Teng C."/>
            <person name="Zhou Z."/>
            <person name="Molnar I."/>
            <person name="Li X."/>
            <person name="Tang R."/>
            <person name="Chen M."/>
            <person name="Wang L."/>
            <person name="Su S."/>
            <person name="Zhang W."/>
            <person name="Lin M."/>
        </authorList>
    </citation>
    <scope>NUCLEOTIDE SEQUENCE [LARGE SCALE GENOMIC DNA]</scope>
    <source>
        <strain evidence="3">ACCC05744</strain>
    </source>
</reference>
<feature type="signal peptide" evidence="1">
    <location>
        <begin position="1"/>
        <end position="21"/>
    </location>
</feature>
<dbReference type="PATRIC" id="fig|1229276.3.peg.1766"/>
<evidence type="ECO:0000256" key="1">
    <source>
        <dbReference type="SAM" id="SignalP"/>
    </source>
</evidence>
<evidence type="ECO:0008006" key="4">
    <source>
        <dbReference type="Google" id="ProtNLM"/>
    </source>
</evidence>
<dbReference type="InterPro" id="IPR036709">
    <property type="entry name" value="Autotransporte_beta_dom_sf"/>
</dbReference>
<dbReference type="RefSeq" id="WP_037497600.1">
    <property type="nucleotide sequence ID" value="NZ_JJMU01000024.1"/>
</dbReference>
<name>A0A0B8T1T9_9SPHI</name>
<dbReference type="SUPFAM" id="SSF103515">
    <property type="entry name" value="Autotransporter"/>
    <property type="match status" value="1"/>
</dbReference>
<organism evidence="2 3">
    <name type="scientific">Sphingobacterium deserti</name>
    <dbReference type="NCBI Taxonomy" id="1229276"/>
    <lineage>
        <taxon>Bacteria</taxon>
        <taxon>Pseudomonadati</taxon>
        <taxon>Bacteroidota</taxon>
        <taxon>Sphingobacteriia</taxon>
        <taxon>Sphingobacteriales</taxon>
        <taxon>Sphingobacteriaceae</taxon>
        <taxon>Sphingobacterium</taxon>
    </lineage>
</organism>
<dbReference type="Proteomes" id="UP000031802">
    <property type="component" value="Unassembled WGS sequence"/>
</dbReference>
<sequence length="186" mass="20492">MKHLYTMLALLLSTVSIKAQMQTELPVHSIGAGPLVGYNLDSKSLAYGAGLLYEFRPFKKVGFISAFSYERTQTDISDFNFAGPGVAPVFADNVYDDVYSLSIGARYYMKDFYIGGTAGVGYNKIKTTLMDGRVSDGGEIYGFYKSIGAGYQFALKNKDIIEAEVGAFGMQQMKIGGTVRYKFTRF</sequence>
<dbReference type="EMBL" id="JJMU01000024">
    <property type="protein sequence ID" value="KGE14686.1"/>
    <property type="molecule type" value="Genomic_DNA"/>
</dbReference>
<dbReference type="AlphaFoldDB" id="A0A0B8T1T9"/>
<gene>
    <name evidence="2" type="ORF">DI53_1715</name>
</gene>
<dbReference type="OrthoDB" id="5886641at2"/>
<reference evidence="3" key="1">
    <citation type="submission" date="2014-04" db="EMBL/GenBank/DDBJ databases">
        <title>Whole-Genome optical mapping and complete genome sequence of Sphingobacterium deserti sp. nov., a new spaces isolated from desert in the west of China.</title>
        <authorList>
            <person name="Teng C."/>
            <person name="Zhou Z."/>
            <person name="Li X."/>
            <person name="Chen M."/>
            <person name="Lin M."/>
            <person name="Wang L."/>
            <person name="Su S."/>
            <person name="Zhang C."/>
            <person name="Zhang W."/>
        </authorList>
    </citation>
    <scope>NUCLEOTIDE SEQUENCE [LARGE SCALE GENOMIC DNA]</scope>
    <source>
        <strain evidence="3">ACCC05744</strain>
    </source>
</reference>
<keyword evidence="3" id="KW-1185">Reference proteome</keyword>
<keyword evidence="1" id="KW-0732">Signal</keyword>
<evidence type="ECO:0000313" key="3">
    <source>
        <dbReference type="Proteomes" id="UP000031802"/>
    </source>
</evidence>
<accession>A0A0B8T1T9</accession>
<feature type="chain" id="PRO_5002142126" description="Outer membrane protein beta-barrel domain-containing protein" evidence="1">
    <location>
        <begin position="22"/>
        <end position="186"/>
    </location>
</feature>
<proteinExistence type="predicted"/>
<evidence type="ECO:0000313" key="2">
    <source>
        <dbReference type="EMBL" id="KGE14686.1"/>
    </source>
</evidence>